<proteinExistence type="inferred from homology"/>
<dbReference type="InterPro" id="IPR051621">
    <property type="entry name" value="T2SS_protein_J"/>
</dbReference>
<accession>A0A4R6DTS8</accession>
<evidence type="ECO:0000256" key="9">
    <source>
        <dbReference type="ARBA" id="ARBA00023136"/>
    </source>
</evidence>
<dbReference type="PROSITE" id="PS00409">
    <property type="entry name" value="PROKAR_NTER_METHYL"/>
    <property type="match status" value="1"/>
</dbReference>
<keyword evidence="8 10" id="KW-1133">Transmembrane helix</keyword>
<keyword evidence="6" id="KW-0997">Cell inner membrane</keyword>
<dbReference type="GO" id="GO:0005886">
    <property type="term" value="C:plasma membrane"/>
    <property type="evidence" value="ECO:0007669"/>
    <property type="project" value="UniProtKB-SubCell"/>
</dbReference>
<dbReference type="Pfam" id="PF11612">
    <property type="entry name" value="T2SSJ"/>
    <property type="match status" value="1"/>
</dbReference>
<dbReference type="RefSeq" id="WP_133462415.1">
    <property type="nucleotide sequence ID" value="NZ_SNVX01000026.1"/>
</dbReference>
<gene>
    <name evidence="11" type="ORF">EC847_1268</name>
</gene>
<reference evidence="11 12" key="1">
    <citation type="submission" date="2019-03" db="EMBL/GenBank/DDBJ databases">
        <title>Genomic analyses of the natural microbiome of Caenorhabditis elegans.</title>
        <authorList>
            <person name="Samuel B."/>
        </authorList>
    </citation>
    <scope>NUCLEOTIDE SEQUENCE [LARGE SCALE GENOMIC DNA]</scope>
    <source>
        <strain evidence="11 12">BIGb0156</strain>
    </source>
</reference>
<dbReference type="Gene3D" id="3.10.610.10">
    <property type="entry name" value="GSPII I/J protein-like"/>
    <property type="match status" value="1"/>
</dbReference>
<evidence type="ECO:0000256" key="6">
    <source>
        <dbReference type="ARBA" id="ARBA00022519"/>
    </source>
</evidence>
<evidence type="ECO:0000256" key="3">
    <source>
        <dbReference type="ARBA" id="ARBA00021539"/>
    </source>
</evidence>
<dbReference type="OrthoDB" id="9794345at2"/>
<keyword evidence="7 10" id="KW-0812">Transmembrane</keyword>
<dbReference type="NCBIfam" id="TIGR01711">
    <property type="entry name" value="gspJ"/>
    <property type="match status" value="1"/>
</dbReference>
<evidence type="ECO:0000256" key="4">
    <source>
        <dbReference type="ARBA" id="ARBA00022475"/>
    </source>
</evidence>
<protein>
    <recommendedName>
        <fullName evidence="3">Type II secretion system protein J</fullName>
    </recommendedName>
</protein>
<keyword evidence="12" id="KW-1185">Reference proteome</keyword>
<dbReference type="Pfam" id="PF07963">
    <property type="entry name" value="N_methyl"/>
    <property type="match status" value="1"/>
</dbReference>
<evidence type="ECO:0000256" key="8">
    <source>
        <dbReference type="ARBA" id="ARBA00022989"/>
    </source>
</evidence>
<dbReference type="InterPro" id="IPR045584">
    <property type="entry name" value="Pilin-like"/>
</dbReference>
<dbReference type="Proteomes" id="UP000295530">
    <property type="component" value="Unassembled WGS sequence"/>
</dbReference>
<evidence type="ECO:0000256" key="1">
    <source>
        <dbReference type="ARBA" id="ARBA00004377"/>
    </source>
</evidence>
<evidence type="ECO:0000313" key="12">
    <source>
        <dbReference type="Proteomes" id="UP000295530"/>
    </source>
</evidence>
<dbReference type="InterPro" id="IPR010055">
    <property type="entry name" value="T2SS_protein-GspJ"/>
</dbReference>
<sequence length="205" mass="23166">MPHSRKNQSGFTLLEVLIAIVLFAVLTLMTGQLLTASINSNETTKKHQQRFSALLRTVNLLEKDIRQFVPRPLLHSEQVIEAGQSHFMLTTARADDALNACCTPAIQRVRWYLKNGVLYREVWQYPDAVKPTLVMPMLDNVDNFTLRYYAQGIFHGKTDAVKTLPQAVEFTLGLIDPGPIMRLVRLPEQHTQPGISASDTPEKKQ</sequence>
<evidence type="ECO:0000256" key="5">
    <source>
        <dbReference type="ARBA" id="ARBA00022481"/>
    </source>
</evidence>
<dbReference type="EMBL" id="SNVX01000026">
    <property type="protein sequence ID" value="TDN48561.1"/>
    <property type="molecule type" value="Genomic_DNA"/>
</dbReference>
<keyword evidence="4" id="KW-1003">Cell membrane</keyword>
<evidence type="ECO:0000313" key="11">
    <source>
        <dbReference type="EMBL" id="TDN48561.1"/>
    </source>
</evidence>
<dbReference type="AlphaFoldDB" id="A0A4R6DTS8"/>
<evidence type="ECO:0000256" key="10">
    <source>
        <dbReference type="SAM" id="Phobius"/>
    </source>
</evidence>
<evidence type="ECO:0000256" key="7">
    <source>
        <dbReference type="ARBA" id="ARBA00022692"/>
    </source>
</evidence>
<dbReference type="PANTHER" id="PTHR39583:SF2">
    <property type="entry name" value="TYPE II SECRETION SYSTEM PROTEIN J"/>
    <property type="match status" value="1"/>
</dbReference>
<comment type="subcellular location">
    <subcellularLocation>
        <location evidence="1">Cell inner membrane</location>
        <topology evidence="1">Single-pass membrane protein</topology>
    </subcellularLocation>
</comment>
<organism evidence="11 12">
    <name type="scientific">Scandinavium goeteborgense</name>
    <dbReference type="NCBI Taxonomy" id="1851514"/>
    <lineage>
        <taxon>Bacteria</taxon>
        <taxon>Pseudomonadati</taxon>
        <taxon>Pseudomonadota</taxon>
        <taxon>Gammaproteobacteria</taxon>
        <taxon>Enterobacterales</taxon>
        <taxon>Enterobacteriaceae</taxon>
        <taxon>Scandinavium</taxon>
    </lineage>
</organism>
<feature type="transmembrane region" description="Helical" evidence="10">
    <location>
        <begin position="12"/>
        <end position="34"/>
    </location>
</feature>
<comment type="similarity">
    <text evidence="2">Belongs to the GSP J family.</text>
</comment>
<comment type="caution">
    <text evidence="11">The sequence shown here is derived from an EMBL/GenBank/DDBJ whole genome shotgun (WGS) entry which is preliminary data.</text>
</comment>
<evidence type="ECO:0000256" key="2">
    <source>
        <dbReference type="ARBA" id="ARBA00011084"/>
    </source>
</evidence>
<dbReference type="PANTHER" id="PTHR39583">
    <property type="entry name" value="TYPE II SECRETION SYSTEM PROTEIN J-RELATED"/>
    <property type="match status" value="1"/>
</dbReference>
<keyword evidence="5" id="KW-0488">Methylation</keyword>
<dbReference type="GO" id="GO:0015627">
    <property type="term" value="C:type II protein secretion system complex"/>
    <property type="evidence" value="ECO:0007669"/>
    <property type="project" value="InterPro"/>
</dbReference>
<keyword evidence="9 10" id="KW-0472">Membrane</keyword>
<dbReference type="Gene3D" id="2.10.70.20">
    <property type="entry name" value="gspk-gspi-gspj complex like domains"/>
    <property type="match status" value="1"/>
</dbReference>
<dbReference type="InterPro" id="IPR012902">
    <property type="entry name" value="N_methyl_site"/>
</dbReference>
<dbReference type="NCBIfam" id="TIGR02532">
    <property type="entry name" value="IV_pilin_GFxxxE"/>
    <property type="match status" value="1"/>
</dbReference>
<dbReference type="SUPFAM" id="SSF54523">
    <property type="entry name" value="Pili subunits"/>
    <property type="match status" value="1"/>
</dbReference>
<dbReference type="GO" id="GO:0015628">
    <property type="term" value="P:protein secretion by the type II secretion system"/>
    <property type="evidence" value="ECO:0007669"/>
    <property type="project" value="InterPro"/>
</dbReference>
<name>A0A4R6DTS8_SCAGO</name>